<evidence type="ECO:0000259" key="2">
    <source>
        <dbReference type="Pfam" id="PF13391"/>
    </source>
</evidence>
<comment type="caution">
    <text evidence="3">The sequence shown here is derived from an EMBL/GenBank/DDBJ whole genome shotgun (WGS) entry which is preliminary data.</text>
</comment>
<feature type="domain" description="DUF222" evidence="1">
    <location>
        <begin position="10"/>
        <end position="90"/>
    </location>
</feature>
<dbReference type="Pfam" id="PF02720">
    <property type="entry name" value="DUF222"/>
    <property type="match status" value="1"/>
</dbReference>
<dbReference type="CDD" id="cd00085">
    <property type="entry name" value="HNHc"/>
    <property type="match status" value="1"/>
</dbReference>
<accession>A0ABP8Z5Q7</accession>
<dbReference type="Pfam" id="PF13391">
    <property type="entry name" value="HNH_2"/>
    <property type="match status" value="1"/>
</dbReference>
<dbReference type="Proteomes" id="UP001500121">
    <property type="component" value="Unassembled WGS sequence"/>
</dbReference>
<keyword evidence="4" id="KW-1185">Reference proteome</keyword>
<feature type="domain" description="HNH nuclease" evidence="2">
    <location>
        <begin position="100"/>
        <end position="139"/>
    </location>
</feature>
<sequence>MAKRALKSDDGQQAGTAVTLLVTMTEEALKTGLGVASLPGCTDTIAASTARMLAAEAEVVPVVLGGKSQPLDLGTSRRFFTEVQRRATAVRAGGCEGPSCDAPLAWCDAAHLKPAGWGPTAVDNGLLLCWRCHLLLDEHGWQEGRAVVVDPAALGRHHRARAARRARPAPRHRGLTARIHSPDCLHWQR</sequence>
<evidence type="ECO:0000313" key="4">
    <source>
        <dbReference type="Proteomes" id="UP001500121"/>
    </source>
</evidence>
<evidence type="ECO:0008006" key="5">
    <source>
        <dbReference type="Google" id="ProtNLM"/>
    </source>
</evidence>
<name>A0ABP8Z5Q7_9MICO</name>
<dbReference type="EMBL" id="BAABLP010000004">
    <property type="protein sequence ID" value="GAA4747173.1"/>
    <property type="molecule type" value="Genomic_DNA"/>
</dbReference>
<proteinExistence type="predicted"/>
<evidence type="ECO:0000313" key="3">
    <source>
        <dbReference type="EMBL" id="GAA4747173.1"/>
    </source>
</evidence>
<protein>
    <recommendedName>
        <fullName evidence="5">HNH nuclease domain-containing protein</fullName>
    </recommendedName>
</protein>
<dbReference type="InterPro" id="IPR003615">
    <property type="entry name" value="HNH_nuc"/>
</dbReference>
<evidence type="ECO:0000259" key="1">
    <source>
        <dbReference type="Pfam" id="PF02720"/>
    </source>
</evidence>
<dbReference type="InterPro" id="IPR003870">
    <property type="entry name" value="DUF222"/>
</dbReference>
<organism evidence="3 4">
    <name type="scientific">Amnibacterium soli</name>
    <dbReference type="NCBI Taxonomy" id="1282736"/>
    <lineage>
        <taxon>Bacteria</taxon>
        <taxon>Bacillati</taxon>
        <taxon>Actinomycetota</taxon>
        <taxon>Actinomycetes</taxon>
        <taxon>Micrococcales</taxon>
        <taxon>Microbacteriaceae</taxon>
        <taxon>Amnibacterium</taxon>
    </lineage>
</organism>
<gene>
    <name evidence="3" type="ORF">GCM10025783_19090</name>
</gene>
<reference evidence="4" key="1">
    <citation type="journal article" date="2019" name="Int. J. Syst. Evol. Microbiol.">
        <title>The Global Catalogue of Microorganisms (GCM) 10K type strain sequencing project: providing services to taxonomists for standard genome sequencing and annotation.</title>
        <authorList>
            <consortium name="The Broad Institute Genomics Platform"/>
            <consortium name="The Broad Institute Genome Sequencing Center for Infectious Disease"/>
            <person name="Wu L."/>
            <person name="Ma J."/>
        </authorList>
    </citation>
    <scope>NUCLEOTIDE SEQUENCE [LARGE SCALE GENOMIC DNA]</scope>
    <source>
        <strain evidence="4">JCM 19015</strain>
    </source>
</reference>